<evidence type="ECO:0000256" key="3">
    <source>
        <dbReference type="ARBA" id="ARBA00012291"/>
    </source>
</evidence>
<keyword evidence="6" id="KW-0067">ATP-binding</keyword>
<evidence type="ECO:0000256" key="7">
    <source>
        <dbReference type="ARBA" id="ARBA00022962"/>
    </source>
</evidence>
<evidence type="ECO:0000313" key="12">
    <source>
        <dbReference type="Proteomes" id="UP000193391"/>
    </source>
</evidence>
<dbReference type="GO" id="GO:0005524">
    <property type="term" value="F:ATP binding"/>
    <property type="evidence" value="ECO:0007669"/>
    <property type="project" value="UniProtKB-KW"/>
</dbReference>
<comment type="similarity">
    <text evidence="2">Belongs to the CTP synthase family.</text>
</comment>
<dbReference type="Gene3D" id="3.40.50.880">
    <property type="match status" value="1"/>
</dbReference>
<dbReference type="RefSeq" id="WP_085582327.1">
    <property type="nucleotide sequence ID" value="NZ_JFKA01000004.1"/>
</dbReference>
<dbReference type="NCBIfam" id="NF004836">
    <property type="entry name" value="PRK06186.1"/>
    <property type="match status" value="1"/>
</dbReference>
<keyword evidence="12" id="KW-1185">Reference proteome</keyword>
<name>A0A1Y2L014_9PROT</name>
<protein>
    <recommendedName>
        <fullName evidence="3">CTP synthase (glutamine hydrolyzing)</fullName>
        <ecNumber evidence="3">6.3.4.2</ecNumber>
    </recommendedName>
</protein>
<dbReference type="GO" id="GO:0005829">
    <property type="term" value="C:cytosol"/>
    <property type="evidence" value="ECO:0007669"/>
    <property type="project" value="TreeGrafter"/>
</dbReference>
<keyword evidence="4" id="KW-0436">Ligase</keyword>
<feature type="domain" description="Glutamine amidotransferase" evidence="10">
    <location>
        <begin position="66"/>
        <end position="228"/>
    </location>
</feature>
<evidence type="ECO:0000256" key="8">
    <source>
        <dbReference type="ARBA" id="ARBA00022975"/>
    </source>
</evidence>
<evidence type="ECO:0000259" key="10">
    <source>
        <dbReference type="Pfam" id="PF00117"/>
    </source>
</evidence>
<evidence type="ECO:0000256" key="6">
    <source>
        <dbReference type="ARBA" id="ARBA00022840"/>
    </source>
</evidence>
<comment type="caution">
    <text evidence="11">The sequence shown here is derived from an EMBL/GenBank/DDBJ whole genome shotgun (WGS) entry which is preliminary data.</text>
</comment>
<evidence type="ECO:0000256" key="5">
    <source>
        <dbReference type="ARBA" id="ARBA00022741"/>
    </source>
</evidence>
<dbReference type="PANTHER" id="PTHR11550:SF0">
    <property type="entry name" value="CTP SYNTHASE-RELATED"/>
    <property type="match status" value="1"/>
</dbReference>
<gene>
    <name evidence="11" type="ORF">TMES_10685</name>
</gene>
<organism evidence="11 12">
    <name type="scientific">Thalassospira mesophila</name>
    <dbReference type="NCBI Taxonomy" id="1293891"/>
    <lineage>
        <taxon>Bacteria</taxon>
        <taxon>Pseudomonadati</taxon>
        <taxon>Pseudomonadota</taxon>
        <taxon>Alphaproteobacteria</taxon>
        <taxon>Rhodospirillales</taxon>
        <taxon>Thalassospiraceae</taxon>
        <taxon>Thalassospira</taxon>
    </lineage>
</organism>
<evidence type="ECO:0000256" key="4">
    <source>
        <dbReference type="ARBA" id="ARBA00022598"/>
    </source>
</evidence>
<dbReference type="PANTHER" id="PTHR11550">
    <property type="entry name" value="CTP SYNTHASE"/>
    <property type="match status" value="1"/>
</dbReference>
<dbReference type="UniPathway" id="UPA00159">
    <property type="reaction ID" value="UER00277"/>
</dbReference>
<dbReference type="GO" id="GO:0019856">
    <property type="term" value="P:pyrimidine nucleobase biosynthetic process"/>
    <property type="evidence" value="ECO:0007669"/>
    <property type="project" value="TreeGrafter"/>
</dbReference>
<dbReference type="Proteomes" id="UP000193391">
    <property type="component" value="Unassembled WGS sequence"/>
</dbReference>
<evidence type="ECO:0000313" key="11">
    <source>
        <dbReference type="EMBL" id="OSQ38332.1"/>
    </source>
</evidence>
<dbReference type="STRING" id="1293891.TMES_10685"/>
<sequence>MTNIRIALIGDFNAAVTAHQAIPVAIGLAATANGVDASIEWIHTSTLVTAVPQTVLGGFDAIWCVPASPYASMSGALGAIGYARENGIPFLGTCGGYQHAVLEFARNVLGLADADNAEVNPGAALPLIAPLVCALIDQGGDIEFGDQSRIAQYYGRTSATETYRCSYGFARQYVPLFADSDMVVSAWDGDGDPRAVELRNHPFFIGTAFQPERSALKGDTHPLISAFVTAAAQPEK</sequence>
<dbReference type="Pfam" id="PF00117">
    <property type="entry name" value="GATase"/>
    <property type="match status" value="1"/>
</dbReference>
<dbReference type="OrthoDB" id="3286005at2"/>
<dbReference type="EMBL" id="JFKA01000004">
    <property type="protein sequence ID" value="OSQ38332.1"/>
    <property type="molecule type" value="Genomic_DNA"/>
</dbReference>
<dbReference type="GO" id="GO:0003883">
    <property type="term" value="F:CTP synthase activity"/>
    <property type="evidence" value="ECO:0007669"/>
    <property type="project" value="UniProtKB-EC"/>
</dbReference>
<dbReference type="GO" id="GO:0044210">
    <property type="term" value="P:'de novo' CTP biosynthetic process"/>
    <property type="evidence" value="ECO:0007669"/>
    <property type="project" value="UniProtKB-UniPathway"/>
</dbReference>
<comment type="pathway">
    <text evidence="1">Pyrimidine metabolism; CTP biosynthesis via de novo pathway; CTP from UDP: step 2/2.</text>
</comment>
<dbReference type="InterPro" id="IPR004468">
    <property type="entry name" value="CTP_synthase"/>
</dbReference>
<evidence type="ECO:0000256" key="2">
    <source>
        <dbReference type="ARBA" id="ARBA00007533"/>
    </source>
</evidence>
<dbReference type="PROSITE" id="PS51273">
    <property type="entry name" value="GATASE_TYPE_1"/>
    <property type="match status" value="1"/>
</dbReference>
<dbReference type="InterPro" id="IPR029062">
    <property type="entry name" value="Class_I_gatase-like"/>
</dbReference>
<dbReference type="SUPFAM" id="SSF52317">
    <property type="entry name" value="Class I glutamine amidotransferase-like"/>
    <property type="match status" value="1"/>
</dbReference>
<proteinExistence type="inferred from homology"/>
<evidence type="ECO:0000256" key="1">
    <source>
        <dbReference type="ARBA" id="ARBA00005171"/>
    </source>
</evidence>
<dbReference type="InterPro" id="IPR017926">
    <property type="entry name" value="GATASE"/>
</dbReference>
<dbReference type="GO" id="GO:0042802">
    <property type="term" value="F:identical protein binding"/>
    <property type="evidence" value="ECO:0007669"/>
    <property type="project" value="TreeGrafter"/>
</dbReference>
<accession>A0A1Y2L014</accession>
<keyword evidence="8" id="KW-0665">Pyrimidine biosynthesis</keyword>
<evidence type="ECO:0000256" key="9">
    <source>
        <dbReference type="ARBA" id="ARBA00047781"/>
    </source>
</evidence>
<dbReference type="AlphaFoldDB" id="A0A1Y2L014"/>
<comment type="catalytic activity">
    <reaction evidence="9">
        <text>UTP + L-glutamine + ATP + H2O = CTP + L-glutamate + ADP + phosphate + 2 H(+)</text>
        <dbReference type="Rhea" id="RHEA:26426"/>
        <dbReference type="ChEBI" id="CHEBI:15377"/>
        <dbReference type="ChEBI" id="CHEBI:15378"/>
        <dbReference type="ChEBI" id="CHEBI:29985"/>
        <dbReference type="ChEBI" id="CHEBI:30616"/>
        <dbReference type="ChEBI" id="CHEBI:37563"/>
        <dbReference type="ChEBI" id="CHEBI:43474"/>
        <dbReference type="ChEBI" id="CHEBI:46398"/>
        <dbReference type="ChEBI" id="CHEBI:58359"/>
        <dbReference type="ChEBI" id="CHEBI:456216"/>
        <dbReference type="EC" id="6.3.4.2"/>
    </reaction>
</comment>
<keyword evidence="5" id="KW-0547">Nucleotide-binding</keyword>
<reference evidence="11 12" key="1">
    <citation type="submission" date="2014-03" db="EMBL/GenBank/DDBJ databases">
        <title>The draft genome sequence of Thalassospira mesophila JCM 18969.</title>
        <authorList>
            <person name="Lai Q."/>
            <person name="Shao Z."/>
        </authorList>
    </citation>
    <scope>NUCLEOTIDE SEQUENCE [LARGE SCALE GENOMIC DNA]</scope>
    <source>
        <strain evidence="11 12">JCM 18969</strain>
    </source>
</reference>
<keyword evidence="7" id="KW-0315">Glutamine amidotransferase</keyword>
<dbReference type="EC" id="6.3.4.2" evidence="3"/>